<feature type="transmembrane region" description="Helical" evidence="8">
    <location>
        <begin position="409"/>
        <end position="432"/>
    </location>
</feature>
<dbReference type="InterPro" id="IPR050382">
    <property type="entry name" value="MFS_Na/Anion_cotransporter"/>
</dbReference>
<feature type="transmembrane region" description="Helical" evidence="8">
    <location>
        <begin position="142"/>
        <end position="166"/>
    </location>
</feature>
<dbReference type="GO" id="GO:0015293">
    <property type="term" value="F:symporter activity"/>
    <property type="evidence" value="ECO:0007669"/>
    <property type="project" value="UniProtKB-KW"/>
</dbReference>
<keyword evidence="11" id="KW-1185">Reference proteome</keyword>
<sequence>MAVGTRQDQNGSCGKFIPIRYLMAVMGSIGLAIIYGFKVNISIAIVAMVNHTALKENSENYNATNEIKLDNSTANASEDGPFVWDKSVQGQILSAYFIGYLISMIPGARMAELVSAKWVMNVAVLLNVVASVLSPVSAHGHYLLLALMRVIQGIGGGVSFPAMHVMVTKWGPPSERNVLASIIYAGTAIGTLIAILLSGLLAANLGWVWVFYIEGALCLIWCTAWWLMIEDSPEQQKRFITEGERDYILNSMGESGDNHNHKLPVPWGQIFKSPAFLAIFIAHFCSNFGWYMLLVELPSFMNQVLGFKLESNATLSALPYLCMWIFTMLLSKVLSLIVEKKWITVTLSRKIGTFFSSVIPMICLLVVALFGQNRTLAVVFMTIGVTCMGGMYSGFLANHIDIAPNFAGTLVALTNCFATIPGIIVPLIVGYITESDTPVKGWNIIFFVTAGILMVEIIVYWIFGSGDEQSWNKVKGNDEEPHEQDMPLKQNCES</sequence>
<evidence type="ECO:0000256" key="7">
    <source>
        <dbReference type="SAM" id="MobiDB-lite"/>
    </source>
</evidence>
<dbReference type="Proteomes" id="UP001168990">
    <property type="component" value="Unassembled WGS sequence"/>
</dbReference>
<feature type="transmembrane region" description="Helical" evidence="8">
    <location>
        <begin position="351"/>
        <end position="370"/>
    </location>
</feature>
<feature type="region of interest" description="Disordered" evidence="7">
    <location>
        <begin position="473"/>
        <end position="494"/>
    </location>
</feature>
<feature type="transmembrane region" description="Helical" evidence="8">
    <location>
        <begin position="313"/>
        <end position="330"/>
    </location>
</feature>
<dbReference type="FunFam" id="1.20.1250.20:FF:000003">
    <property type="entry name" value="Solute carrier family 17 member 3"/>
    <property type="match status" value="1"/>
</dbReference>
<dbReference type="InterPro" id="IPR020846">
    <property type="entry name" value="MFS_dom"/>
</dbReference>
<dbReference type="AlphaFoldDB" id="A0AA39FN78"/>
<keyword evidence="3 8" id="KW-0812">Transmembrane</keyword>
<evidence type="ECO:0000256" key="3">
    <source>
        <dbReference type="ARBA" id="ARBA00022692"/>
    </source>
</evidence>
<keyword evidence="5 8" id="KW-1133">Transmembrane helix</keyword>
<feature type="transmembrane region" description="Helical" evidence="8">
    <location>
        <begin position="209"/>
        <end position="229"/>
    </location>
</feature>
<dbReference type="PROSITE" id="PS50850">
    <property type="entry name" value="MFS"/>
    <property type="match status" value="1"/>
</dbReference>
<dbReference type="Gene3D" id="1.20.1250.20">
    <property type="entry name" value="MFS general substrate transporter like domains"/>
    <property type="match status" value="2"/>
</dbReference>
<evidence type="ECO:0000256" key="5">
    <source>
        <dbReference type="ARBA" id="ARBA00022989"/>
    </source>
</evidence>
<dbReference type="GO" id="GO:0016020">
    <property type="term" value="C:membrane"/>
    <property type="evidence" value="ECO:0007669"/>
    <property type="project" value="UniProtKB-SubCell"/>
</dbReference>
<feature type="domain" description="Major facilitator superfamily (MFS) profile" evidence="9">
    <location>
        <begin position="28"/>
        <end position="468"/>
    </location>
</feature>
<keyword evidence="2" id="KW-0813">Transport</keyword>
<keyword evidence="6 8" id="KW-0472">Membrane</keyword>
<keyword evidence="4" id="KW-0769">Symport</keyword>
<proteinExistence type="predicted"/>
<organism evidence="10 11">
    <name type="scientific">Microctonus aethiopoides</name>
    <dbReference type="NCBI Taxonomy" id="144406"/>
    <lineage>
        <taxon>Eukaryota</taxon>
        <taxon>Metazoa</taxon>
        <taxon>Ecdysozoa</taxon>
        <taxon>Arthropoda</taxon>
        <taxon>Hexapoda</taxon>
        <taxon>Insecta</taxon>
        <taxon>Pterygota</taxon>
        <taxon>Neoptera</taxon>
        <taxon>Endopterygota</taxon>
        <taxon>Hymenoptera</taxon>
        <taxon>Apocrita</taxon>
        <taxon>Ichneumonoidea</taxon>
        <taxon>Braconidae</taxon>
        <taxon>Euphorinae</taxon>
        <taxon>Microctonus</taxon>
    </lineage>
</organism>
<evidence type="ECO:0000259" key="9">
    <source>
        <dbReference type="PROSITE" id="PS50850"/>
    </source>
</evidence>
<dbReference type="InterPro" id="IPR036259">
    <property type="entry name" value="MFS_trans_sf"/>
</dbReference>
<dbReference type="FunFam" id="1.20.1250.20:FF:000157">
    <property type="entry name" value="Inorganic phosphate cotransporter"/>
    <property type="match status" value="1"/>
</dbReference>
<dbReference type="PANTHER" id="PTHR11662:SF457">
    <property type="entry name" value="MAJOR FACILITATOR SUPERFAMILY TRANSPORTER 3"/>
    <property type="match status" value="1"/>
</dbReference>
<feature type="transmembrane region" description="Helical" evidence="8">
    <location>
        <begin position="444"/>
        <end position="463"/>
    </location>
</feature>
<evidence type="ECO:0000256" key="2">
    <source>
        <dbReference type="ARBA" id="ARBA00022448"/>
    </source>
</evidence>
<accession>A0AA39FN78</accession>
<comment type="caution">
    <text evidence="10">The sequence shown here is derived from an EMBL/GenBank/DDBJ whole genome shotgun (WGS) entry which is preliminary data.</text>
</comment>
<feature type="transmembrane region" description="Helical" evidence="8">
    <location>
        <begin position="21"/>
        <end position="49"/>
    </location>
</feature>
<evidence type="ECO:0000313" key="10">
    <source>
        <dbReference type="EMBL" id="KAK0172740.1"/>
    </source>
</evidence>
<comment type="subcellular location">
    <subcellularLocation>
        <location evidence="1">Membrane</location>
        <topology evidence="1">Multi-pass membrane protein</topology>
    </subcellularLocation>
</comment>
<feature type="transmembrane region" description="Helical" evidence="8">
    <location>
        <begin position="88"/>
        <end position="106"/>
    </location>
</feature>
<evidence type="ECO:0000313" key="11">
    <source>
        <dbReference type="Proteomes" id="UP001168990"/>
    </source>
</evidence>
<evidence type="ECO:0000256" key="8">
    <source>
        <dbReference type="SAM" id="Phobius"/>
    </source>
</evidence>
<reference evidence="10" key="1">
    <citation type="journal article" date="2023" name="bioRxiv">
        <title>Scaffold-level genome assemblies of two parasitoid biocontrol wasps reveal the parthenogenesis mechanism and an associated novel virus.</title>
        <authorList>
            <person name="Inwood S."/>
            <person name="Skelly J."/>
            <person name="Guhlin J."/>
            <person name="Harrop T."/>
            <person name="Goldson S."/>
            <person name="Dearden P."/>
        </authorList>
    </citation>
    <scope>NUCLEOTIDE SEQUENCE</scope>
    <source>
        <strain evidence="10">Irish</strain>
        <tissue evidence="10">Whole body</tissue>
    </source>
</reference>
<evidence type="ECO:0000256" key="4">
    <source>
        <dbReference type="ARBA" id="ARBA00022847"/>
    </source>
</evidence>
<feature type="transmembrane region" description="Helical" evidence="8">
    <location>
        <begin position="118"/>
        <end position="136"/>
    </location>
</feature>
<protein>
    <recommendedName>
        <fullName evidence="9">Major facilitator superfamily (MFS) profile domain-containing protein</fullName>
    </recommendedName>
</protein>
<evidence type="ECO:0000256" key="1">
    <source>
        <dbReference type="ARBA" id="ARBA00004141"/>
    </source>
</evidence>
<dbReference type="EMBL" id="JAQQBS010000002">
    <property type="protein sequence ID" value="KAK0172740.1"/>
    <property type="molecule type" value="Genomic_DNA"/>
</dbReference>
<dbReference type="SUPFAM" id="SSF103473">
    <property type="entry name" value="MFS general substrate transporter"/>
    <property type="match status" value="1"/>
</dbReference>
<evidence type="ECO:0000256" key="6">
    <source>
        <dbReference type="ARBA" id="ARBA00023136"/>
    </source>
</evidence>
<feature type="compositionally biased region" description="Basic and acidic residues" evidence="7">
    <location>
        <begin position="475"/>
        <end position="486"/>
    </location>
</feature>
<name>A0AA39FN78_9HYME</name>
<dbReference type="PANTHER" id="PTHR11662">
    <property type="entry name" value="SOLUTE CARRIER FAMILY 17"/>
    <property type="match status" value="1"/>
</dbReference>
<gene>
    <name evidence="10" type="ORF">PV328_006020</name>
</gene>
<reference evidence="10" key="2">
    <citation type="submission" date="2023-03" db="EMBL/GenBank/DDBJ databases">
        <authorList>
            <person name="Inwood S.N."/>
            <person name="Skelly J.G."/>
            <person name="Guhlin J."/>
            <person name="Harrop T.W.R."/>
            <person name="Goldson S.G."/>
            <person name="Dearden P.K."/>
        </authorList>
    </citation>
    <scope>NUCLEOTIDE SEQUENCE</scope>
    <source>
        <strain evidence="10">Irish</strain>
        <tissue evidence="10">Whole body</tissue>
    </source>
</reference>
<dbReference type="GO" id="GO:0006820">
    <property type="term" value="P:monoatomic anion transport"/>
    <property type="evidence" value="ECO:0007669"/>
    <property type="project" value="TreeGrafter"/>
</dbReference>
<dbReference type="InterPro" id="IPR011701">
    <property type="entry name" value="MFS"/>
</dbReference>
<feature type="transmembrane region" description="Helical" evidence="8">
    <location>
        <begin position="178"/>
        <end position="203"/>
    </location>
</feature>
<dbReference type="CDD" id="cd17318">
    <property type="entry name" value="MFS_SLC17"/>
    <property type="match status" value="1"/>
</dbReference>
<feature type="transmembrane region" description="Helical" evidence="8">
    <location>
        <begin position="275"/>
        <end position="293"/>
    </location>
</feature>
<dbReference type="Pfam" id="PF07690">
    <property type="entry name" value="MFS_1"/>
    <property type="match status" value="1"/>
</dbReference>
<feature type="transmembrane region" description="Helical" evidence="8">
    <location>
        <begin position="376"/>
        <end position="397"/>
    </location>
</feature>